<proteinExistence type="predicted"/>
<reference evidence="2 3" key="1">
    <citation type="submission" date="2024-04" db="EMBL/GenBank/DDBJ databases">
        <authorList>
            <person name="Waldvogel A.-M."/>
            <person name="Schoenle A."/>
        </authorList>
    </citation>
    <scope>NUCLEOTIDE SEQUENCE [LARGE SCALE GENOMIC DNA]</scope>
</reference>
<evidence type="ECO:0000256" key="1">
    <source>
        <dbReference type="SAM" id="MobiDB-lite"/>
    </source>
</evidence>
<dbReference type="Proteomes" id="UP001497482">
    <property type="component" value="Chromosome 2"/>
</dbReference>
<keyword evidence="3" id="KW-1185">Reference proteome</keyword>
<feature type="compositionally biased region" description="Gly residues" evidence="1">
    <location>
        <begin position="21"/>
        <end position="30"/>
    </location>
</feature>
<sequence>MGLAAGRGGGGGRETAARYPGRGGGGGRGGGWGGWRGLFLPLAPSAHPRPAQLLYPSVEPLSGVSSVEGGEREE</sequence>
<protein>
    <submittedName>
        <fullName evidence="2">Uncharacterized protein</fullName>
    </submittedName>
</protein>
<organism evidence="2 3">
    <name type="scientific">Knipowitschia caucasica</name>
    <name type="common">Caucasian dwarf goby</name>
    <name type="synonym">Pomatoschistus caucasicus</name>
    <dbReference type="NCBI Taxonomy" id="637954"/>
    <lineage>
        <taxon>Eukaryota</taxon>
        <taxon>Metazoa</taxon>
        <taxon>Chordata</taxon>
        <taxon>Craniata</taxon>
        <taxon>Vertebrata</taxon>
        <taxon>Euteleostomi</taxon>
        <taxon>Actinopterygii</taxon>
        <taxon>Neopterygii</taxon>
        <taxon>Teleostei</taxon>
        <taxon>Neoteleostei</taxon>
        <taxon>Acanthomorphata</taxon>
        <taxon>Gobiaria</taxon>
        <taxon>Gobiiformes</taxon>
        <taxon>Gobioidei</taxon>
        <taxon>Gobiidae</taxon>
        <taxon>Gobiinae</taxon>
        <taxon>Knipowitschia</taxon>
    </lineage>
</organism>
<name>A0AAV2L186_KNICA</name>
<gene>
    <name evidence="2" type="ORF">KC01_LOCUS22467</name>
</gene>
<evidence type="ECO:0000313" key="2">
    <source>
        <dbReference type="EMBL" id="CAL1593349.1"/>
    </source>
</evidence>
<accession>A0AAV2L186</accession>
<dbReference type="EMBL" id="OZ035824">
    <property type="protein sequence ID" value="CAL1593349.1"/>
    <property type="molecule type" value="Genomic_DNA"/>
</dbReference>
<feature type="compositionally biased region" description="Gly residues" evidence="1">
    <location>
        <begin position="1"/>
        <end position="13"/>
    </location>
</feature>
<dbReference type="AlphaFoldDB" id="A0AAV2L186"/>
<evidence type="ECO:0000313" key="3">
    <source>
        <dbReference type="Proteomes" id="UP001497482"/>
    </source>
</evidence>
<feature type="region of interest" description="Disordered" evidence="1">
    <location>
        <begin position="1"/>
        <end position="30"/>
    </location>
</feature>